<organism evidence="2">
    <name type="scientific">Candidatus Moduliflexus flocculans</name>
    <dbReference type="NCBI Taxonomy" id="1499966"/>
    <lineage>
        <taxon>Bacteria</taxon>
        <taxon>Candidatus Moduliflexota</taxon>
        <taxon>Candidatus Moduliflexia</taxon>
        <taxon>Candidatus Moduliflexales</taxon>
        <taxon>Candidatus Moduliflexaceae</taxon>
    </lineage>
</organism>
<dbReference type="PANTHER" id="PTHR43415:SF3">
    <property type="entry name" value="GNAT-FAMILY ACETYLTRANSFERASE"/>
    <property type="match status" value="1"/>
</dbReference>
<feature type="domain" description="N-acetyltransferase" evidence="1">
    <location>
        <begin position="22"/>
        <end position="176"/>
    </location>
</feature>
<dbReference type="PROSITE" id="PS51186">
    <property type="entry name" value="GNAT"/>
    <property type="match status" value="1"/>
</dbReference>
<evidence type="ECO:0000313" key="3">
    <source>
        <dbReference type="Proteomes" id="UP000030700"/>
    </source>
</evidence>
<keyword evidence="2" id="KW-0808">Transferase</keyword>
<accession>A0A0S6W553</accession>
<gene>
    <name evidence="2" type="ORF">U14_04914</name>
</gene>
<dbReference type="HOGENOM" id="CLU_013985_3_2_0"/>
<evidence type="ECO:0000259" key="1">
    <source>
        <dbReference type="PROSITE" id="PS51186"/>
    </source>
</evidence>
<dbReference type="Pfam" id="PF13302">
    <property type="entry name" value="Acetyltransf_3"/>
    <property type="match status" value="1"/>
</dbReference>
<evidence type="ECO:0000313" key="2">
    <source>
        <dbReference type="EMBL" id="GAK53647.1"/>
    </source>
</evidence>
<dbReference type="AlphaFoldDB" id="A0A0S6W553"/>
<dbReference type="InterPro" id="IPR000182">
    <property type="entry name" value="GNAT_dom"/>
</dbReference>
<dbReference type="InterPro" id="IPR016181">
    <property type="entry name" value="Acyl_CoA_acyltransferase"/>
</dbReference>
<keyword evidence="3" id="KW-1185">Reference proteome</keyword>
<name>A0A0S6W553_9BACT</name>
<dbReference type="Gene3D" id="3.40.630.30">
    <property type="match status" value="1"/>
</dbReference>
<proteinExistence type="predicted"/>
<sequence length="188" mass="21467">MSHYRKLVGKKCYLSPCSTADAEQWAAWFNDLEVTLPLGDEAYTPFALEKTQEDVKNIIQNQAHIFSIVDNDKDALIGRCLLFNLDWVNRHAMLGIFIGDKTYWGSGYGQDAITLLLDYAFTLLNLNSVMLGVMEFNERAIACYKKIGFKEIGRHRQARIIGNRKYDGVLMDILAEEFTSPYVARLLE</sequence>
<dbReference type="PANTHER" id="PTHR43415">
    <property type="entry name" value="SPERMIDINE N(1)-ACETYLTRANSFERASE"/>
    <property type="match status" value="1"/>
</dbReference>
<dbReference type="SUPFAM" id="SSF55729">
    <property type="entry name" value="Acyl-CoA N-acyltransferases (Nat)"/>
    <property type="match status" value="1"/>
</dbReference>
<dbReference type="EMBL" id="DF820459">
    <property type="protein sequence ID" value="GAK53647.1"/>
    <property type="molecule type" value="Genomic_DNA"/>
</dbReference>
<dbReference type="GO" id="GO:0016747">
    <property type="term" value="F:acyltransferase activity, transferring groups other than amino-acyl groups"/>
    <property type="evidence" value="ECO:0007669"/>
    <property type="project" value="InterPro"/>
</dbReference>
<protein>
    <submittedName>
        <fullName evidence="2">GCN5-related N-acetyltransferase</fullName>
    </submittedName>
</protein>
<dbReference type="Proteomes" id="UP000030700">
    <property type="component" value="Unassembled WGS sequence"/>
</dbReference>
<reference evidence="2" key="1">
    <citation type="journal article" date="2015" name="PeerJ">
        <title>First genomic representation of candidate bacterial phylum KSB3 points to enhanced environmental sensing as a trigger of wastewater bulking.</title>
        <authorList>
            <person name="Sekiguchi Y."/>
            <person name="Ohashi A."/>
            <person name="Parks D.H."/>
            <person name="Yamauchi T."/>
            <person name="Tyson G.W."/>
            <person name="Hugenholtz P."/>
        </authorList>
    </citation>
    <scope>NUCLEOTIDE SEQUENCE [LARGE SCALE GENOMIC DNA]</scope>
</reference>
<dbReference type="STRING" id="1499966.U14_04914"/>